<dbReference type="GO" id="GO:0008999">
    <property type="term" value="F:protein-N-terminal-alanine acetyltransferase activity"/>
    <property type="evidence" value="ECO:0007669"/>
    <property type="project" value="TreeGrafter"/>
</dbReference>
<dbReference type="Gene3D" id="3.40.630.30">
    <property type="match status" value="1"/>
</dbReference>
<feature type="domain" description="N-acetyltransferase" evidence="1">
    <location>
        <begin position="37"/>
        <end position="203"/>
    </location>
</feature>
<reference evidence="2" key="1">
    <citation type="submission" date="2020-10" db="EMBL/GenBank/DDBJ databases">
        <authorList>
            <person name="Gilroy R."/>
        </authorList>
    </citation>
    <scope>NUCLEOTIDE SEQUENCE</scope>
    <source>
        <strain evidence="2">ChiSxjej2B14-8506</strain>
    </source>
</reference>
<organism evidence="2 3">
    <name type="scientific">Candidatus Fimadaptatus faecigallinarum</name>
    <dbReference type="NCBI Taxonomy" id="2840814"/>
    <lineage>
        <taxon>Bacteria</taxon>
        <taxon>Bacillati</taxon>
        <taxon>Bacillota</taxon>
        <taxon>Clostridia</taxon>
        <taxon>Eubacteriales</taxon>
        <taxon>Candidatus Fimadaptatus</taxon>
    </lineage>
</organism>
<gene>
    <name evidence="2" type="ORF">IAC59_02550</name>
</gene>
<reference evidence="2" key="2">
    <citation type="journal article" date="2021" name="PeerJ">
        <title>Extensive microbial diversity within the chicken gut microbiome revealed by metagenomics and culture.</title>
        <authorList>
            <person name="Gilroy R."/>
            <person name="Ravi A."/>
            <person name="Getino M."/>
            <person name="Pursley I."/>
            <person name="Horton D.L."/>
            <person name="Alikhan N.F."/>
            <person name="Baker D."/>
            <person name="Gharbi K."/>
            <person name="Hall N."/>
            <person name="Watson M."/>
            <person name="Adriaenssens E.M."/>
            <person name="Foster-Nyarko E."/>
            <person name="Jarju S."/>
            <person name="Secka A."/>
            <person name="Antonio M."/>
            <person name="Oren A."/>
            <person name="Chaudhuri R.R."/>
            <person name="La Ragione R."/>
            <person name="Hildebrand F."/>
            <person name="Pallen M.J."/>
        </authorList>
    </citation>
    <scope>NUCLEOTIDE SEQUENCE</scope>
    <source>
        <strain evidence="2">ChiSxjej2B14-8506</strain>
    </source>
</reference>
<dbReference type="InterPro" id="IPR016181">
    <property type="entry name" value="Acyl_CoA_acyltransferase"/>
</dbReference>
<dbReference type="PANTHER" id="PTHR43792:SF9">
    <property type="entry name" value="RIBOSOMAL-PROTEIN-ALANINE ACETYLTRANSFERASE"/>
    <property type="match status" value="1"/>
</dbReference>
<dbReference type="PROSITE" id="PS51186">
    <property type="entry name" value="GNAT"/>
    <property type="match status" value="1"/>
</dbReference>
<sequence>MIRKLRFGGAVRAGTTWRRGMTEGFFHELPELETERLKLRKLRMSDAQDMYEYSRDPEVARHVLWDAHTSVSETRGYLRYALRQYRQDQPASWGIELKQTGRLIGTIGFMWINRDHNSAEVGYSLARAQWNKGLMSEALEAVLEEGFMDLGLHRIEAQHEVDNPASGRVMVKCGMLYEGCVRGRLYNKGRYVDVSLYAILRDDYLRRRKAR</sequence>
<evidence type="ECO:0000259" key="1">
    <source>
        <dbReference type="PROSITE" id="PS51186"/>
    </source>
</evidence>
<dbReference type="InterPro" id="IPR051531">
    <property type="entry name" value="N-acetyltransferase"/>
</dbReference>
<protein>
    <submittedName>
        <fullName evidence="2">GNAT family N-acetyltransferase</fullName>
    </submittedName>
</protein>
<accession>A0A9D1LQE7</accession>
<dbReference type="PANTHER" id="PTHR43792">
    <property type="entry name" value="GNAT FAMILY, PUTATIVE (AFU_ORTHOLOGUE AFUA_3G00765)-RELATED-RELATED"/>
    <property type="match status" value="1"/>
</dbReference>
<evidence type="ECO:0000313" key="3">
    <source>
        <dbReference type="Proteomes" id="UP000824123"/>
    </source>
</evidence>
<proteinExistence type="predicted"/>
<dbReference type="SUPFAM" id="SSF55729">
    <property type="entry name" value="Acyl-CoA N-acyltransferases (Nat)"/>
    <property type="match status" value="1"/>
</dbReference>
<comment type="caution">
    <text evidence="2">The sequence shown here is derived from an EMBL/GenBank/DDBJ whole genome shotgun (WGS) entry which is preliminary data.</text>
</comment>
<dbReference type="GO" id="GO:0005737">
    <property type="term" value="C:cytoplasm"/>
    <property type="evidence" value="ECO:0007669"/>
    <property type="project" value="TreeGrafter"/>
</dbReference>
<dbReference type="EMBL" id="DVNK01000023">
    <property type="protein sequence ID" value="HIU46119.1"/>
    <property type="molecule type" value="Genomic_DNA"/>
</dbReference>
<dbReference type="AlphaFoldDB" id="A0A9D1LQE7"/>
<evidence type="ECO:0000313" key="2">
    <source>
        <dbReference type="EMBL" id="HIU46119.1"/>
    </source>
</evidence>
<dbReference type="InterPro" id="IPR000182">
    <property type="entry name" value="GNAT_dom"/>
</dbReference>
<dbReference type="Proteomes" id="UP000824123">
    <property type="component" value="Unassembled WGS sequence"/>
</dbReference>
<name>A0A9D1LQE7_9FIRM</name>
<dbReference type="Pfam" id="PF13302">
    <property type="entry name" value="Acetyltransf_3"/>
    <property type="match status" value="1"/>
</dbReference>